<dbReference type="GO" id="GO:0055085">
    <property type="term" value="P:transmembrane transport"/>
    <property type="evidence" value="ECO:0007669"/>
    <property type="project" value="InterPro"/>
</dbReference>
<evidence type="ECO:0000256" key="6">
    <source>
        <dbReference type="ARBA" id="ARBA00022692"/>
    </source>
</evidence>
<evidence type="ECO:0000256" key="9">
    <source>
        <dbReference type="ARBA" id="ARBA00023136"/>
    </source>
</evidence>
<keyword evidence="9" id="KW-0472">Membrane</keyword>
<name>A0AAC9XMY7_9GAMM</name>
<dbReference type="Gene3D" id="3.30.2420.10">
    <property type="entry name" value="TonB"/>
    <property type="match status" value="1"/>
</dbReference>
<feature type="signal peptide" evidence="10">
    <location>
        <begin position="1"/>
        <end position="23"/>
    </location>
</feature>
<keyword evidence="6" id="KW-0812">Transmembrane</keyword>
<dbReference type="Gene3D" id="1.25.40.10">
    <property type="entry name" value="Tetratricopeptide repeat domain"/>
    <property type="match status" value="2"/>
</dbReference>
<evidence type="ECO:0000256" key="10">
    <source>
        <dbReference type="SAM" id="SignalP"/>
    </source>
</evidence>
<keyword evidence="4" id="KW-1003">Cell membrane</keyword>
<dbReference type="InterPro" id="IPR051045">
    <property type="entry name" value="TonB-dependent_transducer"/>
</dbReference>
<dbReference type="Proteomes" id="UP000198233">
    <property type="component" value="Chromosome"/>
</dbReference>
<feature type="chain" id="PRO_5041911352" evidence="10">
    <location>
        <begin position="24"/>
        <end position="354"/>
    </location>
</feature>
<dbReference type="Pfam" id="PF03544">
    <property type="entry name" value="TonB_C"/>
    <property type="match status" value="1"/>
</dbReference>
<dbReference type="InterPro" id="IPR006260">
    <property type="entry name" value="TonB/TolA_C"/>
</dbReference>
<dbReference type="GO" id="GO:0005886">
    <property type="term" value="C:plasma membrane"/>
    <property type="evidence" value="ECO:0007669"/>
    <property type="project" value="UniProtKB-SubCell"/>
</dbReference>
<dbReference type="PROSITE" id="PS52015">
    <property type="entry name" value="TONB_CTD"/>
    <property type="match status" value="1"/>
</dbReference>
<comment type="subcellular location">
    <subcellularLocation>
        <location evidence="1">Cell inner membrane</location>
        <topology evidence="1">Single-pass membrane protein</topology>
        <orientation evidence="1">Periplasmic side</orientation>
    </subcellularLocation>
</comment>
<gene>
    <name evidence="12" type="ORF">CFF01_05525</name>
</gene>
<dbReference type="PANTHER" id="PTHR33446">
    <property type="entry name" value="PROTEIN TONB-RELATED"/>
    <property type="match status" value="1"/>
</dbReference>
<dbReference type="SUPFAM" id="SSF48452">
    <property type="entry name" value="TPR-like"/>
    <property type="match status" value="1"/>
</dbReference>
<comment type="similarity">
    <text evidence="2">Belongs to the TonB family.</text>
</comment>
<dbReference type="PANTHER" id="PTHR33446:SF14">
    <property type="entry name" value="PROTEIN TONB"/>
    <property type="match status" value="1"/>
</dbReference>
<dbReference type="AlphaFoldDB" id="A0AAC9XMY7"/>
<keyword evidence="8" id="KW-1133">Transmembrane helix</keyword>
<evidence type="ECO:0000256" key="4">
    <source>
        <dbReference type="ARBA" id="ARBA00022475"/>
    </source>
</evidence>
<dbReference type="RefSeq" id="WP_088904134.1">
    <property type="nucleotide sequence ID" value="NZ_CP022272.1"/>
</dbReference>
<dbReference type="GO" id="GO:0015031">
    <property type="term" value="P:protein transport"/>
    <property type="evidence" value="ECO:0007669"/>
    <property type="project" value="UniProtKB-KW"/>
</dbReference>
<evidence type="ECO:0000259" key="11">
    <source>
        <dbReference type="PROSITE" id="PS52015"/>
    </source>
</evidence>
<evidence type="ECO:0000313" key="12">
    <source>
        <dbReference type="EMBL" id="ASJ96084.1"/>
    </source>
</evidence>
<evidence type="ECO:0000256" key="1">
    <source>
        <dbReference type="ARBA" id="ARBA00004383"/>
    </source>
</evidence>
<evidence type="ECO:0000313" key="13">
    <source>
        <dbReference type="Proteomes" id="UP000198233"/>
    </source>
</evidence>
<evidence type="ECO:0000256" key="5">
    <source>
        <dbReference type="ARBA" id="ARBA00022519"/>
    </source>
</evidence>
<dbReference type="KEGG" id="smav:CFF01_05525"/>
<evidence type="ECO:0000256" key="2">
    <source>
        <dbReference type="ARBA" id="ARBA00006555"/>
    </source>
</evidence>
<keyword evidence="3" id="KW-0813">Transport</keyword>
<evidence type="ECO:0000256" key="7">
    <source>
        <dbReference type="ARBA" id="ARBA00022927"/>
    </source>
</evidence>
<dbReference type="InterPro" id="IPR011990">
    <property type="entry name" value="TPR-like_helical_dom_sf"/>
</dbReference>
<protein>
    <submittedName>
        <fullName evidence="12">Energy transducer TonB</fullName>
    </submittedName>
</protein>
<accession>A0AAC9XMY7</accession>
<dbReference type="InterPro" id="IPR037682">
    <property type="entry name" value="TonB_C"/>
</dbReference>
<organism evidence="12 13">
    <name type="scientific">Shewanella marisflavi</name>
    <dbReference type="NCBI Taxonomy" id="260364"/>
    <lineage>
        <taxon>Bacteria</taxon>
        <taxon>Pseudomonadati</taxon>
        <taxon>Pseudomonadota</taxon>
        <taxon>Gammaproteobacteria</taxon>
        <taxon>Alteromonadales</taxon>
        <taxon>Shewanellaceae</taxon>
        <taxon>Shewanella</taxon>
    </lineage>
</organism>
<feature type="domain" description="TonB C-terminal" evidence="11">
    <location>
        <begin position="264"/>
        <end position="354"/>
    </location>
</feature>
<proteinExistence type="inferred from homology"/>
<dbReference type="SUPFAM" id="SSF74653">
    <property type="entry name" value="TolA/TonB C-terminal domain"/>
    <property type="match status" value="1"/>
</dbReference>
<evidence type="ECO:0000256" key="8">
    <source>
        <dbReference type="ARBA" id="ARBA00022989"/>
    </source>
</evidence>
<keyword evidence="7" id="KW-0653">Protein transport</keyword>
<reference evidence="12 13" key="1">
    <citation type="submission" date="2017-06" db="EMBL/GenBank/DDBJ databases">
        <title>Complete genome sequence of Shewanella marisflavi EP1 associated with anaerobic 2,4-dinitrotoluene reduction and salt tolerance.</title>
        <authorList>
            <person name="Huang J."/>
        </authorList>
    </citation>
    <scope>NUCLEOTIDE SEQUENCE [LARGE SCALE GENOMIC DNA]</scope>
    <source>
        <strain evidence="12 13">EP1</strain>
    </source>
</reference>
<sequence length="354" mass="39817">MKKFFSGAALLVCAHLIAPFGIASPFSDSYTAYQQALAEQDKAKVVLTAAKAYELGQGYFEPGSVDVANLELNLATALQDNDEIQTAHQHFNNVIEIYRQHFGHDALELIDPLIGAAQTMEASKEKVKLFQQAISIAQDSDKPLLQAEVKMLTFHGLVSTQFYTRDIRDEALEAYQIYRHELPADAMARIKAAYYAGMIKAAEKDEDEAIALLEEVVKQFSVLDYSHPYKLAAHARLVELYEAEGFSDKSTQHCVAIGSMRPWSDEQDQAPIYREPPKYPLSYARDGREGWTQMSFTVDEQGFVRDPVVLASEGGQLFTRESLKVIKRWRYAPKFVDGKPIPAEVTVQLHYQLN</sequence>
<keyword evidence="10" id="KW-0732">Signal</keyword>
<dbReference type="NCBIfam" id="TIGR01352">
    <property type="entry name" value="tonB_Cterm"/>
    <property type="match status" value="1"/>
</dbReference>
<keyword evidence="5" id="KW-0997">Cell inner membrane</keyword>
<evidence type="ECO:0000256" key="3">
    <source>
        <dbReference type="ARBA" id="ARBA00022448"/>
    </source>
</evidence>
<dbReference type="EMBL" id="CP022272">
    <property type="protein sequence ID" value="ASJ96084.1"/>
    <property type="molecule type" value="Genomic_DNA"/>
</dbReference>